<dbReference type="InterPro" id="IPR029016">
    <property type="entry name" value="GAF-like_dom_sf"/>
</dbReference>
<feature type="domain" description="PAS" evidence="4">
    <location>
        <begin position="284"/>
        <end position="363"/>
    </location>
</feature>
<keyword evidence="3" id="KW-0472">Membrane</keyword>
<dbReference type="PROSITE" id="PS50887">
    <property type="entry name" value="GGDEF"/>
    <property type="match status" value="1"/>
</dbReference>
<keyword evidence="7" id="KW-1185">Reference proteome</keyword>
<keyword evidence="6" id="KW-0808">Transferase</keyword>
<dbReference type="CDD" id="cd01949">
    <property type="entry name" value="GGDEF"/>
    <property type="match status" value="1"/>
</dbReference>
<organism evidence="6 7">
    <name type="scientific">Crenobacter oryzisoli</name>
    <dbReference type="NCBI Taxonomy" id="3056844"/>
    <lineage>
        <taxon>Bacteria</taxon>
        <taxon>Pseudomonadati</taxon>
        <taxon>Pseudomonadota</taxon>
        <taxon>Betaproteobacteria</taxon>
        <taxon>Neisseriales</taxon>
        <taxon>Neisseriaceae</taxon>
        <taxon>Crenobacter</taxon>
    </lineage>
</organism>
<dbReference type="SUPFAM" id="SSF55781">
    <property type="entry name" value="GAF domain-like"/>
    <property type="match status" value="1"/>
</dbReference>
<dbReference type="InterPro" id="IPR043128">
    <property type="entry name" value="Rev_trsase/Diguanyl_cyclase"/>
</dbReference>
<dbReference type="Pfam" id="PF08447">
    <property type="entry name" value="PAS_3"/>
    <property type="match status" value="1"/>
</dbReference>
<keyword evidence="3" id="KW-1133">Transmembrane helix</keyword>
<dbReference type="RefSeq" id="WP_289839037.1">
    <property type="nucleotide sequence ID" value="NZ_JAUEDL010000026.1"/>
</dbReference>
<dbReference type="InterPro" id="IPR052155">
    <property type="entry name" value="Biofilm_reg_signaling"/>
</dbReference>
<dbReference type="SUPFAM" id="SSF55785">
    <property type="entry name" value="PYP-like sensor domain (PAS domain)"/>
    <property type="match status" value="2"/>
</dbReference>
<dbReference type="InterPro" id="IPR013656">
    <property type="entry name" value="PAS_4"/>
</dbReference>
<dbReference type="GO" id="GO:0052621">
    <property type="term" value="F:diguanylate cyclase activity"/>
    <property type="evidence" value="ECO:0007669"/>
    <property type="project" value="UniProtKB-EC"/>
</dbReference>
<dbReference type="SMART" id="SM00267">
    <property type="entry name" value="GGDEF"/>
    <property type="match status" value="1"/>
</dbReference>
<protein>
    <submittedName>
        <fullName evidence="6">Diguanylate cyclase</fullName>
        <ecNumber evidence="6">2.7.7.65</ecNumber>
    </submittedName>
</protein>
<evidence type="ECO:0000313" key="6">
    <source>
        <dbReference type="EMBL" id="MDN0074799.1"/>
    </source>
</evidence>
<evidence type="ECO:0000256" key="1">
    <source>
        <dbReference type="SAM" id="Coils"/>
    </source>
</evidence>
<dbReference type="InterPro" id="IPR013655">
    <property type="entry name" value="PAS_fold_3"/>
</dbReference>
<evidence type="ECO:0000259" key="5">
    <source>
        <dbReference type="PROSITE" id="PS50887"/>
    </source>
</evidence>
<dbReference type="InterPro" id="IPR000014">
    <property type="entry name" value="PAS"/>
</dbReference>
<feature type="coiled-coil region" evidence="1">
    <location>
        <begin position="142"/>
        <end position="169"/>
    </location>
</feature>
<dbReference type="InterPro" id="IPR035965">
    <property type="entry name" value="PAS-like_dom_sf"/>
</dbReference>
<feature type="region of interest" description="Disordered" evidence="2">
    <location>
        <begin position="726"/>
        <end position="745"/>
    </location>
</feature>
<feature type="compositionally biased region" description="Polar residues" evidence="2">
    <location>
        <begin position="736"/>
        <end position="745"/>
    </location>
</feature>
<keyword evidence="3" id="KW-0812">Transmembrane</keyword>
<dbReference type="NCBIfam" id="TIGR00229">
    <property type="entry name" value="sensory_box"/>
    <property type="match status" value="1"/>
</dbReference>
<evidence type="ECO:0000256" key="2">
    <source>
        <dbReference type="SAM" id="MobiDB-lite"/>
    </source>
</evidence>
<dbReference type="CDD" id="cd00130">
    <property type="entry name" value="PAS"/>
    <property type="match status" value="2"/>
</dbReference>
<feature type="domain" description="GGDEF" evidence="5">
    <location>
        <begin position="597"/>
        <end position="731"/>
    </location>
</feature>
<dbReference type="Proteomes" id="UP001168540">
    <property type="component" value="Unassembled WGS sequence"/>
</dbReference>
<dbReference type="EC" id="2.7.7.65" evidence="6"/>
<keyword evidence="1" id="KW-0175">Coiled coil</keyword>
<evidence type="ECO:0000256" key="3">
    <source>
        <dbReference type="SAM" id="Phobius"/>
    </source>
</evidence>
<dbReference type="Gene3D" id="3.30.450.40">
    <property type="match status" value="1"/>
</dbReference>
<dbReference type="SUPFAM" id="SSF55073">
    <property type="entry name" value="Nucleotide cyclase"/>
    <property type="match status" value="1"/>
</dbReference>
<dbReference type="EMBL" id="JAUEDK010000010">
    <property type="protein sequence ID" value="MDN0074799.1"/>
    <property type="molecule type" value="Genomic_DNA"/>
</dbReference>
<dbReference type="PANTHER" id="PTHR44757">
    <property type="entry name" value="DIGUANYLATE CYCLASE DGCP"/>
    <property type="match status" value="1"/>
</dbReference>
<dbReference type="Pfam" id="PF00990">
    <property type="entry name" value="GGDEF"/>
    <property type="match status" value="1"/>
</dbReference>
<gene>
    <name evidence="6" type="ORF">QU481_07820</name>
</gene>
<feature type="transmembrane region" description="Helical" evidence="3">
    <location>
        <begin position="35"/>
        <end position="56"/>
    </location>
</feature>
<name>A0ABT7XMH5_9NEIS</name>
<dbReference type="PANTHER" id="PTHR44757:SF2">
    <property type="entry name" value="BIOFILM ARCHITECTURE MAINTENANCE PROTEIN MBAA"/>
    <property type="match status" value="1"/>
</dbReference>
<comment type="caution">
    <text evidence="6">The sequence shown here is derived from an EMBL/GenBank/DDBJ whole genome shotgun (WGS) entry which is preliminary data.</text>
</comment>
<dbReference type="InterPro" id="IPR000160">
    <property type="entry name" value="GGDEF_dom"/>
</dbReference>
<dbReference type="SMART" id="SM00065">
    <property type="entry name" value="GAF"/>
    <property type="match status" value="1"/>
</dbReference>
<sequence length="745" mass="82961">MTLPHPERAVAAMLPLALLHLPAEAAEQLTAAPLWLYGLEIVTLLALAAALVLLLYRRQPLARQRAALEPLPFPAAIVQDDGHGLYFNPAAQTLPATTRNALLRQTLLSDSPLVQDDGENWLLQHQPALSGSTWQISYLTSLSPWQEQLEQLESEVSQLNNALYSANLVFFTLELASGVLRLAPHALQHAYGLESDWGELPLERWFGRLHPDDQRQVTELLRQSAEQAGSDLSLEVRVRQANGLWEWVAINAQVYPRRDGHHQICGVGERITARKDALDMQRRREQAFRGLVDNSVDLIARVDPQGRCLYLNQTITRCVAQPEGELLGKTLLENGMPAALANRFNSECQEVIRQNRARMFDAEVALSTLTITFEVRLFPELDPAGRLESVLAVARDVTDLRRQQRLTQGEHAVLDMIAHRAPLHDILTRLARLLESQFPRARIAIWQAPQGDGHGDWIAPELPPLAAEYDGATLTLLRLQQPCLVNPLDSHPLWQPFATLLGQLNLNAGWLLPLQPPQQPSLGVLCLLTEQPLAIGGEDKQLLARASHLAAIAIKQDRHDAEQHIAASRDPLTGVLNRYHFLDVADRELLAAERYGRELSLCLIELDGLQRLNDSFGQHAGDKAIRHFAELCRNEARKVDLVGRLDGKVFAILLPTTPADQARHLAERLVARLAQQPLQLPPLPPLYYNLSIGIASHLPTENQLETLLRRAEHYLSLAQHLGVNQIYSDPPPSADAENNQPAARS</sequence>
<dbReference type="Pfam" id="PF08448">
    <property type="entry name" value="PAS_4"/>
    <property type="match status" value="1"/>
</dbReference>
<dbReference type="InterPro" id="IPR003018">
    <property type="entry name" value="GAF"/>
</dbReference>
<reference evidence="6" key="1">
    <citation type="submission" date="2023-06" db="EMBL/GenBank/DDBJ databases">
        <authorList>
            <person name="Zhang S."/>
        </authorList>
    </citation>
    <scope>NUCLEOTIDE SEQUENCE</scope>
    <source>
        <strain evidence="6">SG2303</strain>
    </source>
</reference>
<dbReference type="Gene3D" id="3.30.450.20">
    <property type="entry name" value="PAS domain"/>
    <property type="match status" value="2"/>
</dbReference>
<accession>A0ABT7XMH5</accession>
<proteinExistence type="predicted"/>
<dbReference type="SMART" id="SM00091">
    <property type="entry name" value="PAS"/>
    <property type="match status" value="2"/>
</dbReference>
<evidence type="ECO:0000259" key="4">
    <source>
        <dbReference type="PROSITE" id="PS50112"/>
    </source>
</evidence>
<dbReference type="NCBIfam" id="TIGR00254">
    <property type="entry name" value="GGDEF"/>
    <property type="match status" value="1"/>
</dbReference>
<evidence type="ECO:0000313" key="7">
    <source>
        <dbReference type="Proteomes" id="UP001168540"/>
    </source>
</evidence>
<dbReference type="InterPro" id="IPR029787">
    <property type="entry name" value="Nucleotide_cyclase"/>
</dbReference>
<keyword evidence="6" id="KW-0548">Nucleotidyltransferase</keyword>
<dbReference type="Gene3D" id="3.30.70.270">
    <property type="match status" value="1"/>
</dbReference>
<dbReference type="PROSITE" id="PS50112">
    <property type="entry name" value="PAS"/>
    <property type="match status" value="1"/>
</dbReference>